<evidence type="ECO:0000313" key="2">
    <source>
        <dbReference type="Proteomes" id="UP000245720"/>
    </source>
</evidence>
<dbReference type="InterPro" id="IPR045929">
    <property type="entry name" value="DUF6348"/>
</dbReference>
<dbReference type="OrthoDB" id="1816523at2"/>
<accession>A0A315Y7P9</accession>
<proteinExistence type="predicted"/>
<dbReference type="EMBL" id="QGDI01000001">
    <property type="protein sequence ID" value="PWJ15464.1"/>
    <property type="molecule type" value="Genomic_DNA"/>
</dbReference>
<protein>
    <submittedName>
        <fullName evidence="1">Uncharacterized protein</fullName>
    </submittedName>
</protein>
<gene>
    <name evidence="1" type="ORF">IE37_00364</name>
</gene>
<reference evidence="1 2" key="1">
    <citation type="submission" date="2018-05" db="EMBL/GenBank/DDBJ databases">
        <title>The Hungate 1000. A catalogue of reference genomes from the rumen microbiome.</title>
        <authorList>
            <person name="Kelly W."/>
        </authorList>
    </citation>
    <scope>NUCLEOTIDE SEQUENCE [LARGE SCALE GENOMIC DNA]</scope>
    <source>
        <strain evidence="1 2">SAb67</strain>
    </source>
</reference>
<comment type="caution">
    <text evidence="1">The sequence shown here is derived from an EMBL/GenBank/DDBJ whole genome shotgun (WGS) entry which is preliminary data.</text>
</comment>
<dbReference type="Proteomes" id="UP000245720">
    <property type="component" value="Unassembled WGS sequence"/>
</dbReference>
<evidence type="ECO:0000313" key="1">
    <source>
        <dbReference type="EMBL" id="PWJ15464.1"/>
    </source>
</evidence>
<sequence>MGLFKKKNNQKEEAAAAAASAADPRESIKKMVLDGLNAKLNGTLYDDCVIMPKGFTIDVQIGRLEETDGIKVLQTIFIVKHDDFDEPLIEPVDSQGTTDEEASNMAVEIFYGAVWHPIDQSCAKKNPQHLSINYLRQHYEFDMYCQSVVRIGVKDKEPTMLVNFIRNEIPKYIGSKKYYWLRIYLAKYKEKQIIEVRLNGSVLMELPQYFKEYVEKEMNGEDTFVSEKQYAIFVQTEDDQCPFKKDLVMSAAKETIEAMTKITSREEYMEMSKKLEELTEGNKDLAAEIRVFIPEILAKLTLGYREGDSLFLLEGEGDEQQSIEFKKTQLRSYFYLQQAILEYLSTRPSQEDVSRIVTNSVAFRELKKALDAAKADGKELKPEDLYVPGTSYKIGHEGYRVW</sequence>
<dbReference type="RefSeq" id="WP_109725255.1">
    <property type="nucleotide sequence ID" value="NZ_QGDI01000001.1"/>
</dbReference>
<dbReference type="AlphaFoldDB" id="A0A315Y7P9"/>
<organism evidence="1 2">
    <name type="scientific">Ruminococcus flavefaciens</name>
    <dbReference type="NCBI Taxonomy" id="1265"/>
    <lineage>
        <taxon>Bacteria</taxon>
        <taxon>Bacillati</taxon>
        <taxon>Bacillota</taxon>
        <taxon>Clostridia</taxon>
        <taxon>Eubacteriales</taxon>
        <taxon>Oscillospiraceae</taxon>
        <taxon>Ruminococcus</taxon>
    </lineage>
</organism>
<dbReference type="Pfam" id="PF19875">
    <property type="entry name" value="DUF6348"/>
    <property type="match status" value="1"/>
</dbReference>
<dbReference type="STRING" id="1265.SAMN02910280_1866"/>
<name>A0A315Y7P9_RUMFL</name>